<reference evidence="2 3" key="2">
    <citation type="submission" date="2019-09" db="EMBL/GenBank/DDBJ databases">
        <title>Mesorhizobium sp. MaA-C15 isolated from Microcystis aeruginosa.</title>
        <authorList>
            <person name="Jeong S.E."/>
            <person name="Jin H.M."/>
            <person name="Jeon C.O."/>
        </authorList>
    </citation>
    <scope>NUCLEOTIDE SEQUENCE [LARGE SCALE GENOMIC DNA]</scope>
    <source>
        <strain evidence="2 3">MaA-C15</strain>
    </source>
</reference>
<evidence type="ECO:0000313" key="2">
    <source>
        <dbReference type="EMBL" id="TYR34592.1"/>
    </source>
</evidence>
<keyword evidence="3" id="KW-1185">Reference proteome</keyword>
<dbReference type="RefSeq" id="WP_148913483.1">
    <property type="nucleotide sequence ID" value="NZ_VSZS01000055.1"/>
</dbReference>
<evidence type="ECO:0000313" key="3">
    <source>
        <dbReference type="Proteomes" id="UP000323258"/>
    </source>
</evidence>
<accession>A0A5D4H2S5</accession>
<dbReference type="Pfam" id="PF07362">
    <property type="entry name" value="CcdA"/>
    <property type="match status" value="1"/>
</dbReference>
<gene>
    <name evidence="2" type="ORF">FY036_04340</name>
</gene>
<evidence type="ECO:0000256" key="1">
    <source>
        <dbReference type="ARBA" id="ARBA00022649"/>
    </source>
</evidence>
<reference evidence="2 3" key="1">
    <citation type="submission" date="2019-08" db="EMBL/GenBank/DDBJ databases">
        <authorList>
            <person name="Seo Y.L."/>
        </authorList>
    </citation>
    <scope>NUCLEOTIDE SEQUENCE [LARGE SCALE GENOMIC DNA]</scope>
    <source>
        <strain evidence="2 3">MaA-C15</strain>
    </source>
</reference>
<dbReference type="OrthoDB" id="7191115at2"/>
<dbReference type="AlphaFoldDB" id="A0A5D4H2S5"/>
<proteinExistence type="predicted"/>
<keyword evidence="1" id="KW-1277">Toxin-antitoxin system</keyword>
<comment type="caution">
    <text evidence="2">The sequence shown here is derived from an EMBL/GenBank/DDBJ whole genome shotgun (WGS) entry which is preliminary data.</text>
</comment>
<dbReference type="Proteomes" id="UP000323258">
    <property type="component" value="Unassembled WGS sequence"/>
</dbReference>
<sequence length="78" mass="8724">MLTKSTQRKSVNLSIDANLLAEAKALNVNVSRAADAGVAKAIASRKAELWLEENRDAIEENNRYFEEHGLPFAEYRGF</sequence>
<organism evidence="2 3">
    <name type="scientific">Neoaquamicrobium microcysteis</name>
    <dbReference type="NCBI Taxonomy" id="2682781"/>
    <lineage>
        <taxon>Bacteria</taxon>
        <taxon>Pseudomonadati</taxon>
        <taxon>Pseudomonadota</taxon>
        <taxon>Alphaproteobacteria</taxon>
        <taxon>Hyphomicrobiales</taxon>
        <taxon>Phyllobacteriaceae</taxon>
        <taxon>Neoaquamicrobium</taxon>
    </lineage>
</organism>
<dbReference type="EMBL" id="VSZS01000055">
    <property type="protein sequence ID" value="TYR34592.1"/>
    <property type="molecule type" value="Genomic_DNA"/>
</dbReference>
<protein>
    <submittedName>
        <fullName evidence="2">Post-segregation antitoxin CcdA</fullName>
    </submittedName>
</protein>
<name>A0A5D4H2S5_9HYPH</name>
<dbReference type="InterPro" id="IPR009956">
    <property type="entry name" value="Post-segregation_anti-tox_CcdA"/>
</dbReference>